<organism evidence="8 11">
    <name type="scientific">Adineta ricciae</name>
    <name type="common">Rotifer</name>
    <dbReference type="NCBI Taxonomy" id="249248"/>
    <lineage>
        <taxon>Eukaryota</taxon>
        <taxon>Metazoa</taxon>
        <taxon>Spiralia</taxon>
        <taxon>Gnathifera</taxon>
        <taxon>Rotifera</taxon>
        <taxon>Eurotatoria</taxon>
        <taxon>Bdelloidea</taxon>
        <taxon>Adinetida</taxon>
        <taxon>Adinetidae</taxon>
        <taxon>Adineta</taxon>
    </lineage>
</organism>
<keyword evidence="3" id="KW-0539">Nucleus</keyword>
<evidence type="ECO:0000259" key="6">
    <source>
        <dbReference type="Pfam" id="PF25454"/>
    </source>
</evidence>
<dbReference type="AlphaFoldDB" id="A0A813Y7A2"/>
<evidence type="ECO:0000259" key="7">
    <source>
        <dbReference type="Pfam" id="PF25457"/>
    </source>
</evidence>
<evidence type="ECO:0000256" key="1">
    <source>
        <dbReference type="ARBA" id="ARBA00004123"/>
    </source>
</evidence>
<dbReference type="Proteomes" id="UP000663828">
    <property type="component" value="Unassembled WGS sequence"/>
</dbReference>
<evidence type="ECO:0000259" key="5">
    <source>
        <dbReference type="Pfam" id="PF11261"/>
    </source>
</evidence>
<dbReference type="SUPFAM" id="SSF57850">
    <property type="entry name" value="RING/U-box"/>
    <property type="match status" value="1"/>
</dbReference>
<dbReference type="Pfam" id="PF11261">
    <property type="entry name" value="IRF-2BP1_2"/>
    <property type="match status" value="1"/>
</dbReference>
<dbReference type="Pfam" id="PF25457">
    <property type="entry name" value="IRF-2BP1_2_M"/>
    <property type="match status" value="1"/>
</dbReference>
<evidence type="ECO:0000256" key="4">
    <source>
        <dbReference type="SAM" id="MobiDB-lite"/>
    </source>
</evidence>
<dbReference type="EMBL" id="CAJNOR010001822">
    <property type="protein sequence ID" value="CAF1204691.1"/>
    <property type="molecule type" value="Genomic_DNA"/>
</dbReference>
<evidence type="ECO:0000313" key="10">
    <source>
        <dbReference type="Proteomes" id="UP000663828"/>
    </source>
</evidence>
<proteinExistence type="inferred from homology"/>
<evidence type="ECO:0000313" key="8">
    <source>
        <dbReference type="EMBL" id="CAF0878279.1"/>
    </source>
</evidence>
<feature type="domain" description="Interferon regulatory factor 2-binding protein 1/2-like C3HC4 zinc finger" evidence="6">
    <location>
        <begin position="348"/>
        <end position="420"/>
    </location>
</feature>
<dbReference type="InterPro" id="IPR022750">
    <property type="entry name" value="IRF-2BP1_2-like_Znf"/>
</dbReference>
<reference evidence="8" key="1">
    <citation type="submission" date="2021-02" db="EMBL/GenBank/DDBJ databases">
        <authorList>
            <person name="Nowell W R."/>
        </authorList>
    </citation>
    <scope>NUCLEOTIDE SEQUENCE</scope>
</reference>
<accession>A0A813Y7A2</accession>
<dbReference type="EMBL" id="CAJNOJ010000028">
    <property type="protein sequence ID" value="CAF0878279.1"/>
    <property type="molecule type" value="Genomic_DNA"/>
</dbReference>
<dbReference type="GO" id="GO:0003714">
    <property type="term" value="F:transcription corepressor activity"/>
    <property type="evidence" value="ECO:0007669"/>
    <property type="project" value="TreeGrafter"/>
</dbReference>
<feature type="region of interest" description="Disordered" evidence="4">
    <location>
        <begin position="115"/>
        <end position="149"/>
    </location>
</feature>
<dbReference type="InterPro" id="IPR057414">
    <property type="entry name" value="Zf-C3HC4_IRF-2BP1_2"/>
</dbReference>
<dbReference type="PANTHER" id="PTHR10816">
    <property type="entry name" value="MYELIN TRANSCRIPTION FACTOR 1-RELATED"/>
    <property type="match status" value="1"/>
</dbReference>
<dbReference type="GO" id="GO:0005634">
    <property type="term" value="C:nucleus"/>
    <property type="evidence" value="ECO:0007669"/>
    <property type="project" value="UniProtKB-SubCell"/>
</dbReference>
<dbReference type="Proteomes" id="UP000663852">
    <property type="component" value="Unassembled WGS sequence"/>
</dbReference>
<feature type="compositionally biased region" description="Polar residues" evidence="4">
    <location>
        <begin position="422"/>
        <end position="439"/>
    </location>
</feature>
<name>A0A813Y7A2_ADIRI</name>
<dbReference type="OrthoDB" id="45007at2759"/>
<dbReference type="FunFam" id="1.10.10.1580:FF:000001">
    <property type="entry name" value="interferon regulatory factor 2-binding protein 2"/>
    <property type="match status" value="1"/>
</dbReference>
<evidence type="ECO:0000313" key="11">
    <source>
        <dbReference type="Proteomes" id="UP000663852"/>
    </source>
</evidence>
<comment type="subcellular location">
    <subcellularLocation>
        <location evidence="1">Nucleus</location>
    </subcellularLocation>
</comment>
<dbReference type="Pfam" id="PF25454">
    <property type="entry name" value="zf-C3HC4_IRF-2BP1_2"/>
    <property type="match status" value="1"/>
</dbReference>
<feature type="domain" description="IRF-2BP1/2-like middle" evidence="7">
    <location>
        <begin position="130"/>
        <end position="290"/>
    </location>
</feature>
<gene>
    <name evidence="8" type="ORF">EDS130_LOCUS8652</name>
    <name evidence="9" type="ORF">XAT740_LOCUS23875</name>
</gene>
<dbReference type="PANTHER" id="PTHR10816:SF19">
    <property type="entry name" value="PROTEIN INTERACTING WITH TTK69 AND SIN3A, ISOFORM D"/>
    <property type="match status" value="1"/>
</dbReference>
<sequence length="445" mass="50675">MYRLNRQHCYLCDLPRTPWAMIYDFSETVCRGCVNYEGKVYLIAPCCFPKSRHDFIGADRIETIIDNARILRRTSLTDRSNNLTSSKSFLPSSSTLLPTSSNSYAYKSPLNGHHRPSLPFMPSRSTHLMSSSLSPPNETTLSSQEPDDLSLPEIVKDSLRLLTASTPFDIRLKRDPTIQARLFLYDSHQRHTSTGGTSEYELRVFTEYPIGSNNVHANINSLFRQMNSDVKQSSSNEDSNQSTKNPYKALEYRIKSSTDHTSTEWHLLNDLINERVRAFKELPNQNLLPEVHLDPKQIKLPSIRNSIAKRKHNDADMSCINKYRLSKRLRTHQSNNETLSASIPLLILRCSDCHQVLEDTHFVQCPSTSEHRYCFPCCKNFIKKQTGDKEIYCPSGLKCPLVGSANIPWAFMQTEIETILHTRSPSPQKSNSPTSSLTVKQEAEA</sequence>
<protein>
    <submittedName>
        <fullName evidence="8">Uncharacterized protein</fullName>
    </submittedName>
</protein>
<dbReference type="InterPro" id="IPR044882">
    <property type="entry name" value="I2BP1/2_C3HC4-RING_sf"/>
</dbReference>
<dbReference type="InterPro" id="IPR058682">
    <property type="entry name" value="IRF-2BP1/2-like_M"/>
</dbReference>
<keyword evidence="10" id="KW-1185">Reference proteome</keyword>
<evidence type="ECO:0000313" key="9">
    <source>
        <dbReference type="EMBL" id="CAF1204691.1"/>
    </source>
</evidence>
<comment type="similarity">
    <text evidence="2">Belongs to the IRF2BP family.</text>
</comment>
<evidence type="ECO:0000256" key="3">
    <source>
        <dbReference type="ARBA" id="ARBA00023242"/>
    </source>
</evidence>
<comment type="caution">
    <text evidence="8">The sequence shown here is derived from an EMBL/GenBank/DDBJ whole genome shotgun (WGS) entry which is preliminary data.</text>
</comment>
<feature type="compositionally biased region" description="Low complexity" evidence="4">
    <location>
        <begin position="121"/>
        <end position="136"/>
    </location>
</feature>
<dbReference type="Gene3D" id="1.10.10.1580">
    <property type="entry name" value="Interferon regulatory factor 2-binding protein"/>
    <property type="match status" value="1"/>
</dbReference>
<feature type="domain" description="Interferon regulatory factor 2-binding protein 1/2-like zinc finger" evidence="5">
    <location>
        <begin position="6"/>
        <end position="39"/>
    </location>
</feature>
<feature type="region of interest" description="Disordered" evidence="4">
    <location>
        <begin position="422"/>
        <end position="445"/>
    </location>
</feature>
<dbReference type="GO" id="GO:0006357">
    <property type="term" value="P:regulation of transcription by RNA polymerase II"/>
    <property type="evidence" value="ECO:0007669"/>
    <property type="project" value="TreeGrafter"/>
</dbReference>
<evidence type="ECO:0000256" key="2">
    <source>
        <dbReference type="ARBA" id="ARBA00010802"/>
    </source>
</evidence>